<accession>A0ABR5AEY1</accession>
<dbReference type="Proteomes" id="UP000031967">
    <property type="component" value="Unassembled WGS sequence"/>
</dbReference>
<dbReference type="Gene3D" id="3.20.20.450">
    <property type="entry name" value="EAL domain"/>
    <property type="match status" value="1"/>
</dbReference>
<comment type="caution">
    <text evidence="2">The sequence shown here is derived from an EMBL/GenBank/DDBJ whole genome shotgun (WGS) entry which is preliminary data.</text>
</comment>
<sequence length="224" mass="25811">MHITEKQKWSEFGVQVEFAPVVNRDFQPIAYEAIMQFDASYQERFSYLASDRHNVQTNLDFYYTKLSVETYKGTVPLILNSRPEVTAPYLNSLSYPNSKIILAVEYSQMLSYGRMQHQSDRPSRNGIQIVLSGFVQCFISLPILIDIRPKFIKLAWDVIQSCADDDTMNGLVNLLKPLKESGTLVIVDGIENRDRFERVELVADAFQGFWFSQHGRQQSMHNKA</sequence>
<feature type="domain" description="EAL" evidence="1">
    <location>
        <begin position="95"/>
        <end position="213"/>
    </location>
</feature>
<dbReference type="EMBL" id="JXAK01000035">
    <property type="protein sequence ID" value="KIL39574.1"/>
    <property type="molecule type" value="Genomic_DNA"/>
</dbReference>
<evidence type="ECO:0000313" key="2">
    <source>
        <dbReference type="EMBL" id="KIL39574.1"/>
    </source>
</evidence>
<name>A0ABR5AEY1_9BACL</name>
<dbReference type="InterPro" id="IPR035919">
    <property type="entry name" value="EAL_sf"/>
</dbReference>
<protein>
    <recommendedName>
        <fullName evidence="1">EAL domain-containing protein</fullName>
    </recommendedName>
</protein>
<reference evidence="2 3" key="1">
    <citation type="submission" date="2014-12" db="EMBL/GenBank/DDBJ databases">
        <title>Draft genome sequence of Paenibacillus kamchatkensis strain B-2647.</title>
        <authorList>
            <person name="Karlyshev A.V."/>
            <person name="Kudryashova E.B."/>
        </authorList>
    </citation>
    <scope>NUCLEOTIDE SEQUENCE [LARGE SCALE GENOMIC DNA]</scope>
    <source>
        <strain evidence="2 3">VKM B-2647</strain>
    </source>
</reference>
<evidence type="ECO:0000313" key="3">
    <source>
        <dbReference type="Proteomes" id="UP000031967"/>
    </source>
</evidence>
<dbReference type="RefSeq" id="WP_041049179.1">
    <property type="nucleotide sequence ID" value="NZ_JXAK01000035.1"/>
</dbReference>
<dbReference type="SUPFAM" id="SSF141868">
    <property type="entry name" value="EAL domain-like"/>
    <property type="match status" value="1"/>
</dbReference>
<keyword evidence="3" id="KW-1185">Reference proteome</keyword>
<organism evidence="2 3">
    <name type="scientific">Gordoniibacillus kamchatkensis</name>
    <dbReference type="NCBI Taxonomy" id="1590651"/>
    <lineage>
        <taxon>Bacteria</taxon>
        <taxon>Bacillati</taxon>
        <taxon>Bacillota</taxon>
        <taxon>Bacilli</taxon>
        <taxon>Bacillales</taxon>
        <taxon>Paenibacillaceae</taxon>
        <taxon>Gordoniibacillus</taxon>
    </lineage>
</organism>
<dbReference type="InterPro" id="IPR001633">
    <property type="entry name" value="EAL_dom"/>
</dbReference>
<proteinExistence type="predicted"/>
<evidence type="ECO:0000259" key="1">
    <source>
        <dbReference type="Pfam" id="PF00563"/>
    </source>
</evidence>
<dbReference type="Pfam" id="PF00563">
    <property type="entry name" value="EAL"/>
    <property type="match status" value="1"/>
</dbReference>
<gene>
    <name evidence="2" type="ORF">SD70_19420</name>
</gene>